<dbReference type="Proteomes" id="UP000196435">
    <property type="component" value="Unassembled WGS sequence"/>
</dbReference>
<accession>A0A1N6N0V9</accession>
<dbReference type="EMBL" id="NIBU01000039">
    <property type="protein sequence ID" value="PHM31312.1"/>
    <property type="molecule type" value="Genomic_DNA"/>
</dbReference>
<evidence type="ECO:0000313" key="1">
    <source>
        <dbReference type="EMBL" id="PHM31312.1"/>
    </source>
</evidence>
<reference evidence="3" key="2">
    <citation type="submission" date="2016-12" db="EMBL/GenBank/DDBJ databases">
        <authorList>
            <person name="Gaudriault S."/>
        </authorList>
    </citation>
    <scope>NUCLEOTIDE SEQUENCE [LARGE SCALE GENOMIC DNA]</scope>
    <source>
        <strain evidence="3">HGB1681 (deposited as PTA-6826 in the American Type Culture Collection)</strain>
    </source>
</reference>
<keyword evidence="4" id="KW-1185">Reference proteome</keyword>
<protein>
    <submittedName>
        <fullName evidence="2">Uncharacterized protein</fullName>
    </submittedName>
</protein>
<reference evidence="2" key="1">
    <citation type="submission" date="2016-12" db="EMBL/GenBank/DDBJ databases">
        <authorList>
            <person name="Song W.-J."/>
            <person name="Kurnit D.M."/>
        </authorList>
    </citation>
    <scope>NUCLEOTIDE SEQUENCE [LARGE SCALE GENOMIC DNA]</scope>
    <source>
        <strain evidence="2">HGB1681</strain>
    </source>
</reference>
<sequence>MSKLTLTISGLNENNTASSVDFKAWQGDRLLIKDTLNGKVSEGYKKVYDTECTHEPVIVEHNRDDLPSLKITASIA</sequence>
<dbReference type="Proteomes" id="UP000224871">
    <property type="component" value="Unassembled WGS sequence"/>
</dbReference>
<dbReference type="RefSeq" id="WP_086954091.1">
    <property type="nucleotide sequence ID" value="NZ_CAWNQC010000236.1"/>
</dbReference>
<dbReference type="EMBL" id="FTLG01000230">
    <property type="protein sequence ID" value="SIP74763.1"/>
    <property type="molecule type" value="Genomic_DNA"/>
</dbReference>
<proteinExistence type="predicted"/>
<dbReference type="AlphaFoldDB" id="A0A1N6N0V9"/>
<evidence type="ECO:0000313" key="3">
    <source>
        <dbReference type="Proteomes" id="UP000196435"/>
    </source>
</evidence>
<gene>
    <name evidence="1" type="ORF">Xinn_02858</name>
    <name evidence="2" type="ORF">XIS1_840032</name>
</gene>
<evidence type="ECO:0000313" key="2">
    <source>
        <dbReference type="EMBL" id="SIP74763.1"/>
    </source>
</evidence>
<name>A0A1N6N0V9_9GAMM</name>
<evidence type="ECO:0000313" key="4">
    <source>
        <dbReference type="Proteomes" id="UP000224871"/>
    </source>
</evidence>
<reference evidence="1 4" key="3">
    <citation type="journal article" date="2017" name="Nat. Microbiol.">
        <title>Natural product diversity associated with the nematode symbionts Photorhabdus and Xenorhabdus.</title>
        <authorList>
            <person name="Tobias N.J."/>
            <person name="Wolff H."/>
            <person name="Djahanschiri B."/>
            <person name="Grundmann F."/>
            <person name="Kronenwerth M."/>
            <person name="Shi Y.M."/>
            <person name="Simonyi S."/>
            <person name="Grun P."/>
            <person name="Shapiro-Ilan D."/>
            <person name="Pidot S.J."/>
            <person name="Stinear T.P."/>
            <person name="Ebersberger I."/>
            <person name="Bode H.B."/>
        </authorList>
    </citation>
    <scope>NUCLEOTIDE SEQUENCE [LARGE SCALE GENOMIC DNA]</scope>
    <source>
        <strain evidence="1 4">DSM 16336</strain>
    </source>
</reference>
<organism evidence="2 3">
    <name type="scientific">Xenorhabdus innexi</name>
    <dbReference type="NCBI Taxonomy" id="290109"/>
    <lineage>
        <taxon>Bacteria</taxon>
        <taxon>Pseudomonadati</taxon>
        <taxon>Pseudomonadota</taxon>
        <taxon>Gammaproteobacteria</taxon>
        <taxon>Enterobacterales</taxon>
        <taxon>Morganellaceae</taxon>
        <taxon>Xenorhabdus</taxon>
    </lineage>
</organism>
<dbReference type="OrthoDB" id="6445479at2"/>